<organism evidence="3 4">
    <name type="scientific">Sandarakinorhabdus cyanobacteriorum</name>
    <dbReference type="NCBI Taxonomy" id="1981098"/>
    <lineage>
        <taxon>Bacteria</taxon>
        <taxon>Pseudomonadati</taxon>
        <taxon>Pseudomonadota</taxon>
        <taxon>Alphaproteobacteria</taxon>
        <taxon>Sphingomonadales</taxon>
        <taxon>Sphingosinicellaceae</taxon>
        <taxon>Sandarakinorhabdus</taxon>
    </lineage>
</organism>
<name>A0A255YP75_9SPHN</name>
<gene>
    <name evidence="3" type="ORF">CHU93_05510</name>
</gene>
<dbReference type="InterPro" id="IPR010791">
    <property type="entry name" value="AttH_dom"/>
</dbReference>
<dbReference type="RefSeq" id="WP_094473135.1">
    <property type="nucleotide sequence ID" value="NZ_NOXT01000095.1"/>
</dbReference>
<evidence type="ECO:0000256" key="1">
    <source>
        <dbReference type="SAM" id="SignalP"/>
    </source>
</evidence>
<evidence type="ECO:0000313" key="4">
    <source>
        <dbReference type="Proteomes" id="UP000216991"/>
    </source>
</evidence>
<evidence type="ECO:0000259" key="2">
    <source>
        <dbReference type="Pfam" id="PF07143"/>
    </source>
</evidence>
<keyword evidence="1" id="KW-0732">Signal</keyword>
<comment type="caution">
    <text evidence="3">The sequence shown here is derived from an EMBL/GenBank/DDBJ whole genome shotgun (WGS) entry which is preliminary data.</text>
</comment>
<accession>A0A255YP75</accession>
<feature type="signal peptide" evidence="1">
    <location>
        <begin position="1"/>
        <end position="15"/>
    </location>
</feature>
<reference evidence="3 4" key="1">
    <citation type="submission" date="2017-07" db="EMBL/GenBank/DDBJ databases">
        <title>Sandarakinorhabdus cyanobacteriorum sp. nov., a novel bacterium isolated from cyanobacterial aggregates in a eutrophic lake.</title>
        <authorList>
            <person name="Cai H."/>
        </authorList>
    </citation>
    <scope>NUCLEOTIDE SEQUENCE [LARGE SCALE GENOMIC DNA]</scope>
    <source>
        <strain evidence="3 4">TH057</strain>
    </source>
</reference>
<feature type="chain" id="PRO_5012648935" evidence="1">
    <location>
        <begin position="16"/>
        <end position="348"/>
    </location>
</feature>
<sequence length="348" mass="38534">MRRLVLLLLAPLLLAADFAPVKPGVPFRFPADHGAHPAFRTEWWYVTGWVQPKSGASAQAAGIQITFFRTRLPRAKPNRSRFATEQVIFAHAAIADPATGRLRHATRIARSGFGLAQARVGDMDVAVDDWRLWRGADGRLHGHVVVDGQRLDLAFTPRQPIILQGRAGYSQKGPNPSEASHYYSWPQLATSGTLAGKPVIGTAWLDREWSSTLLNPRAVGWDWLGINLDDGGALTLFRVRDTNGRALWAGGSHRDRAGKTQIFQPQDVDWQAAGWWKSPRSGARWPVRPIVRYRLGSQWQALEIKPLMPDQELDSRSGGGPLYWEGAVTVPGGRGYLELTGYSAPLRM</sequence>
<dbReference type="OrthoDB" id="9770826at2"/>
<dbReference type="PANTHER" id="PTHR38591:SF1">
    <property type="entry name" value="BLL1000 PROTEIN"/>
    <property type="match status" value="1"/>
</dbReference>
<dbReference type="Pfam" id="PF07143">
    <property type="entry name" value="CrtC"/>
    <property type="match status" value="1"/>
</dbReference>
<dbReference type="PANTHER" id="PTHR38591">
    <property type="entry name" value="HYDROLASE"/>
    <property type="match status" value="1"/>
</dbReference>
<proteinExistence type="predicted"/>
<dbReference type="AlphaFoldDB" id="A0A255YP75"/>
<protein>
    <submittedName>
        <fullName evidence="3">Carotenoid 1,2-hydratase</fullName>
    </submittedName>
</protein>
<evidence type="ECO:0000313" key="3">
    <source>
        <dbReference type="EMBL" id="OYQ31042.1"/>
    </source>
</evidence>
<dbReference type="SUPFAM" id="SSF159245">
    <property type="entry name" value="AttH-like"/>
    <property type="match status" value="1"/>
</dbReference>
<dbReference type="EMBL" id="NOXT01000095">
    <property type="protein sequence ID" value="OYQ31042.1"/>
    <property type="molecule type" value="Genomic_DNA"/>
</dbReference>
<dbReference type="Gene3D" id="2.40.370.10">
    <property type="entry name" value="AttH-like domain"/>
    <property type="match status" value="2"/>
</dbReference>
<dbReference type="Pfam" id="PF17186">
    <property type="entry name" value="Lipocalin_9"/>
    <property type="match status" value="1"/>
</dbReference>
<dbReference type="Proteomes" id="UP000216991">
    <property type="component" value="Unassembled WGS sequence"/>
</dbReference>
<dbReference type="InterPro" id="IPR023374">
    <property type="entry name" value="AttH-like_dom_sf"/>
</dbReference>
<keyword evidence="4" id="KW-1185">Reference proteome</keyword>
<feature type="domain" description="AttH" evidence="2">
    <location>
        <begin position="41"/>
        <end position="211"/>
    </location>
</feature>